<comment type="subcellular location">
    <subcellularLocation>
        <location evidence="1">Cell inner membrane</location>
        <topology evidence="1">Multi-pass membrane protein</topology>
    </subcellularLocation>
    <subcellularLocation>
        <location evidence="9">Cell membrane</location>
        <topology evidence="9">Multi-pass membrane protein</topology>
    </subcellularLocation>
</comment>
<evidence type="ECO:0000313" key="12">
    <source>
        <dbReference type="Proteomes" id="UP001415169"/>
    </source>
</evidence>
<feature type="transmembrane region" description="Helical" evidence="9">
    <location>
        <begin position="133"/>
        <end position="159"/>
    </location>
</feature>
<feature type="transmembrane region" description="Helical" evidence="9">
    <location>
        <begin position="92"/>
        <end position="112"/>
    </location>
</feature>
<keyword evidence="8 9" id="KW-0472">Membrane</keyword>
<reference evidence="11" key="2">
    <citation type="submission" date="2023-12" db="EMBL/GenBank/DDBJ databases">
        <authorList>
            <person name="Sun Q."/>
            <person name="Inoue M."/>
        </authorList>
    </citation>
    <scope>NUCLEOTIDE SEQUENCE</scope>
    <source>
        <strain evidence="11">JCM 17590</strain>
    </source>
</reference>
<evidence type="ECO:0000313" key="11">
    <source>
        <dbReference type="EMBL" id="GAA4165552.1"/>
    </source>
</evidence>
<evidence type="ECO:0000256" key="5">
    <source>
        <dbReference type="ARBA" id="ARBA00022519"/>
    </source>
</evidence>
<dbReference type="Pfam" id="PF01061">
    <property type="entry name" value="ABC2_membrane"/>
    <property type="match status" value="1"/>
</dbReference>
<dbReference type="PANTHER" id="PTHR30413">
    <property type="entry name" value="INNER MEMBRANE TRANSPORT PERMEASE"/>
    <property type="match status" value="1"/>
</dbReference>
<keyword evidence="5" id="KW-0997">Cell inner membrane</keyword>
<feature type="transmembrane region" description="Helical" evidence="9">
    <location>
        <begin position="205"/>
        <end position="226"/>
    </location>
</feature>
<evidence type="ECO:0000256" key="6">
    <source>
        <dbReference type="ARBA" id="ARBA00022692"/>
    </source>
</evidence>
<evidence type="ECO:0000256" key="7">
    <source>
        <dbReference type="ARBA" id="ARBA00022989"/>
    </source>
</evidence>
<keyword evidence="12" id="KW-1185">Reference proteome</keyword>
<dbReference type="PANTHER" id="PTHR30413:SF8">
    <property type="entry name" value="TRANSPORT PERMEASE PROTEIN"/>
    <property type="match status" value="1"/>
</dbReference>
<dbReference type="Proteomes" id="UP001415169">
    <property type="component" value="Unassembled WGS sequence"/>
</dbReference>
<evidence type="ECO:0000259" key="10">
    <source>
        <dbReference type="PROSITE" id="PS51012"/>
    </source>
</evidence>
<feature type="transmembrane region" description="Helical" evidence="9">
    <location>
        <begin position="275"/>
        <end position="296"/>
    </location>
</feature>
<dbReference type="RefSeq" id="WP_344792591.1">
    <property type="nucleotide sequence ID" value="NZ_BAABBV010000002.1"/>
</dbReference>
<comment type="caution">
    <text evidence="11">The sequence shown here is derived from an EMBL/GenBank/DDBJ whole genome shotgun (WGS) entry which is preliminary data.</text>
</comment>
<accession>A0ABP7ZNA2</accession>
<keyword evidence="4 9" id="KW-1003">Cell membrane</keyword>
<comment type="similarity">
    <text evidence="2 9">Belongs to the ABC-2 integral membrane protein family.</text>
</comment>
<feature type="transmembrane region" description="Helical" evidence="9">
    <location>
        <begin position="57"/>
        <end position="80"/>
    </location>
</feature>
<evidence type="ECO:0000256" key="4">
    <source>
        <dbReference type="ARBA" id="ARBA00022475"/>
    </source>
</evidence>
<dbReference type="InterPro" id="IPR013525">
    <property type="entry name" value="ABC2_TM"/>
</dbReference>
<name>A0ABP7ZNA2_9MICO</name>
<dbReference type="PROSITE" id="PS51012">
    <property type="entry name" value="ABC_TM2"/>
    <property type="match status" value="1"/>
</dbReference>
<evidence type="ECO:0000256" key="2">
    <source>
        <dbReference type="ARBA" id="ARBA00007783"/>
    </source>
</evidence>
<dbReference type="EMBL" id="BAABBV010000002">
    <property type="protein sequence ID" value="GAA4165552.1"/>
    <property type="molecule type" value="Genomic_DNA"/>
</dbReference>
<keyword evidence="3 9" id="KW-0813">Transport</keyword>
<organism evidence="11 12">
    <name type="scientific">Gryllotalpicola daejeonensis</name>
    <dbReference type="NCBI Taxonomy" id="993087"/>
    <lineage>
        <taxon>Bacteria</taxon>
        <taxon>Bacillati</taxon>
        <taxon>Actinomycetota</taxon>
        <taxon>Actinomycetes</taxon>
        <taxon>Micrococcales</taxon>
        <taxon>Microbacteriaceae</taxon>
        <taxon>Gryllotalpicola</taxon>
    </lineage>
</organism>
<protein>
    <recommendedName>
        <fullName evidence="9">Transport permease protein</fullName>
    </recommendedName>
</protein>
<evidence type="ECO:0000256" key="8">
    <source>
        <dbReference type="ARBA" id="ARBA00023136"/>
    </source>
</evidence>
<feature type="domain" description="ABC transmembrane type-2" evidence="10">
    <location>
        <begin position="59"/>
        <end position="305"/>
    </location>
</feature>
<gene>
    <name evidence="11" type="ORF">GCM10022286_28920</name>
</gene>
<sequence length="313" mass="34419">MTQLDLRAERIANEPMSVVGARFRFFGGVDSIVDIWRHRELLFLLIRREIKSRYKGSTLGVVWSLFRPIAQLLIYYLVIGKVLGVSRGTPDFAIFVFIGLTTWGLYSEIVGSSTTSILSNSGLVKKVYLPREIFPLSVIGSALFNAAIQYIVLIIAIATLSSVPFNWGPNILLAIGGLLLAIVFATVVGLVLAAVNVYLRDVQHIVEIALGILYWASPIVYSFTYVNNMLHGGWLEHVYLYNPATLAVLAMQKGLWAAGSVPFCPPGGAACITQYWPPHLGLSVAVVLLISLALLWPAQRVFARLQGNFAQEL</sequence>
<proteinExistence type="inferred from homology"/>
<keyword evidence="7 9" id="KW-1133">Transmembrane helix</keyword>
<dbReference type="InterPro" id="IPR047817">
    <property type="entry name" value="ABC2_TM_bact-type"/>
</dbReference>
<evidence type="ECO:0000256" key="9">
    <source>
        <dbReference type="RuleBase" id="RU361157"/>
    </source>
</evidence>
<evidence type="ECO:0000256" key="3">
    <source>
        <dbReference type="ARBA" id="ARBA00022448"/>
    </source>
</evidence>
<keyword evidence="6 9" id="KW-0812">Transmembrane</keyword>
<feature type="transmembrane region" description="Helical" evidence="9">
    <location>
        <begin position="171"/>
        <end position="198"/>
    </location>
</feature>
<reference evidence="11" key="1">
    <citation type="journal article" date="2014" name="Int. J. Syst. Evol. Microbiol.">
        <title>Complete genome of a new Firmicutes species belonging to the dominant human colonic microbiota ('Ruminococcus bicirculans') reveals two chromosomes and a selective capacity to utilize plant glucans.</title>
        <authorList>
            <consortium name="NISC Comparative Sequencing Program"/>
            <person name="Wegmann U."/>
            <person name="Louis P."/>
            <person name="Goesmann A."/>
            <person name="Henrissat B."/>
            <person name="Duncan S.H."/>
            <person name="Flint H.J."/>
        </authorList>
    </citation>
    <scope>NUCLEOTIDE SEQUENCE</scope>
    <source>
        <strain evidence="11">JCM 17590</strain>
    </source>
</reference>
<evidence type="ECO:0000256" key="1">
    <source>
        <dbReference type="ARBA" id="ARBA00004429"/>
    </source>
</evidence>